<protein>
    <recommendedName>
        <fullName evidence="4">PDZ domain-containing protein</fullName>
    </recommendedName>
</protein>
<feature type="region of interest" description="Disordered" evidence="1">
    <location>
        <begin position="137"/>
        <end position="314"/>
    </location>
</feature>
<feature type="region of interest" description="Disordered" evidence="1">
    <location>
        <begin position="522"/>
        <end position="544"/>
    </location>
</feature>
<evidence type="ECO:0000313" key="2">
    <source>
        <dbReference type="EMBL" id="CAK0875036.1"/>
    </source>
</evidence>
<keyword evidence="3" id="KW-1185">Reference proteome</keyword>
<evidence type="ECO:0000313" key="3">
    <source>
        <dbReference type="Proteomes" id="UP001189429"/>
    </source>
</evidence>
<name>A0ABN9VR97_9DINO</name>
<feature type="compositionally biased region" description="Basic residues" evidence="1">
    <location>
        <begin position="230"/>
        <end position="250"/>
    </location>
</feature>
<reference evidence="2" key="1">
    <citation type="submission" date="2023-10" db="EMBL/GenBank/DDBJ databases">
        <authorList>
            <person name="Chen Y."/>
            <person name="Shah S."/>
            <person name="Dougan E. K."/>
            <person name="Thang M."/>
            <person name="Chan C."/>
        </authorList>
    </citation>
    <scope>NUCLEOTIDE SEQUENCE [LARGE SCALE GENOMIC DNA]</scope>
</reference>
<comment type="caution">
    <text evidence="2">The sequence shown here is derived from an EMBL/GenBank/DDBJ whole genome shotgun (WGS) entry which is preliminary data.</text>
</comment>
<dbReference type="Proteomes" id="UP001189429">
    <property type="component" value="Unassembled WGS sequence"/>
</dbReference>
<evidence type="ECO:0008006" key="4">
    <source>
        <dbReference type="Google" id="ProtNLM"/>
    </source>
</evidence>
<feature type="compositionally biased region" description="Polar residues" evidence="1">
    <location>
        <begin position="10"/>
        <end position="31"/>
    </location>
</feature>
<gene>
    <name evidence="2" type="ORF">PCOR1329_LOCUS59780</name>
</gene>
<proteinExistence type="predicted"/>
<feature type="region of interest" description="Disordered" evidence="1">
    <location>
        <begin position="345"/>
        <end position="411"/>
    </location>
</feature>
<evidence type="ECO:0000256" key="1">
    <source>
        <dbReference type="SAM" id="MobiDB-lite"/>
    </source>
</evidence>
<accession>A0ABN9VR97</accession>
<feature type="compositionally biased region" description="Low complexity" evidence="1">
    <location>
        <begin position="177"/>
        <end position="189"/>
    </location>
</feature>
<feature type="compositionally biased region" description="Polar residues" evidence="1">
    <location>
        <begin position="522"/>
        <end position="533"/>
    </location>
</feature>
<feature type="region of interest" description="Disordered" evidence="1">
    <location>
        <begin position="1"/>
        <end position="31"/>
    </location>
</feature>
<sequence>MTRYRGASEGNPNYSPKRQSWSGPESWQSSAKLDDDVWNGFSREWEGEHGESYSIDSPKSSRQWSCTRWSKDGHSKVFTLAPDKASGRLWWGISGAFYCEVGAEASDHTTLSWFRPGFWKPSFVWWAKDNSQGVASRRAHESSRKVALQDSSQGISCRRADTSTSEGASRYPPQDTAAPPAGKSAGSAARQDAFRSVATRWARRPKSRDAAQVGAPCWQPVEKIGDPPWPRRRRRRPGARVGPRRRHRGREPRGGERALRGGGRGRSRRGRRRGAPGPGPARKQLTEGRLACRGRSVSEGSGEPRAPADEPGDLELPGLRALAAGWMPGVVGCLAPMPSVLAVRQGHASSGDETRQGAQQPLQGAGEAESTRPRAAAISSAAQWLNRADPCAEEGARAETAGPEAEHSPAQWLNRADPCVEEETAGPKVDHSAAQWLNGAGPCAEEGARAESAGPEVEQGTAQWPAQSFVASSEEPRVGASIDAPGRDLVSQDSLVSSVALQSWSSSGASAHDLVPRHSLVSSEAAQAGTSVETSRRDPLWQPSRKGTHEFTIRLDKRSYGVSFGARIDWMDDATLQLESITKQGLIRNWNLTNPEEPIKTADRIVEVNGCRGCASRLMAELMKQQMLNIVLRRVHGGGL</sequence>
<feature type="region of interest" description="Disordered" evidence="1">
    <location>
        <begin position="444"/>
        <end position="464"/>
    </location>
</feature>
<dbReference type="EMBL" id="CAUYUJ010017465">
    <property type="protein sequence ID" value="CAK0875036.1"/>
    <property type="molecule type" value="Genomic_DNA"/>
</dbReference>
<organism evidence="2 3">
    <name type="scientific">Prorocentrum cordatum</name>
    <dbReference type="NCBI Taxonomy" id="2364126"/>
    <lineage>
        <taxon>Eukaryota</taxon>
        <taxon>Sar</taxon>
        <taxon>Alveolata</taxon>
        <taxon>Dinophyceae</taxon>
        <taxon>Prorocentrales</taxon>
        <taxon>Prorocentraceae</taxon>
        <taxon>Prorocentrum</taxon>
    </lineage>
</organism>
<feature type="compositionally biased region" description="Basic residues" evidence="1">
    <location>
        <begin position="263"/>
        <end position="274"/>
    </location>
</feature>